<comment type="caution">
    <text evidence="2">The sequence shown here is derived from an EMBL/GenBank/DDBJ whole genome shotgun (WGS) entry which is preliminary data.</text>
</comment>
<name>W9W763_9EURO</name>
<feature type="region of interest" description="Disordered" evidence="1">
    <location>
        <begin position="1"/>
        <end position="85"/>
    </location>
</feature>
<dbReference type="VEuPathDB" id="FungiDB:A1O7_09728"/>
<dbReference type="GeneID" id="19184289"/>
<reference evidence="2 3" key="1">
    <citation type="submission" date="2013-03" db="EMBL/GenBank/DDBJ databases">
        <title>The Genome Sequence of Cladophialophora yegresii CBS 114405.</title>
        <authorList>
            <consortium name="The Broad Institute Genomics Platform"/>
            <person name="Cuomo C."/>
            <person name="de Hoog S."/>
            <person name="Gorbushina A."/>
            <person name="Walker B."/>
            <person name="Young S.K."/>
            <person name="Zeng Q."/>
            <person name="Gargeya S."/>
            <person name="Fitzgerald M."/>
            <person name="Haas B."/>
            <person name="Abouelleil A."/>
            <person name="Allen A.W."/>
            <person name="Alvarado L."/>
            <person name="Arachchi H.M."/>
            <person name="Berlin A.M."/>
            <person name="Chapman S.B."/>
            <person name="Gainer-Dewar J."/>
            <person name="Goldberg J."/>
            <person name="Griggs A."/>
            <person name="Gujja S."/>
            <person name="Hansen M."/>
            <person name="Howarth C."/>
            <person name="Imamovic A."/>
            <person name="Ireland A."/>
            <person name="Larimer J."/>
            <person name="McCowan C."/>
            <person name="Murphy C."/>
            <person name="Pearson M."/>
            <person name="Poon T.W."/>
            <person name="Priest M."/>
            <person name="Roberts A."/>
            <person name="Saif S."/>
            <person name="Shea T."/>
            <person name="Sisk P."/>
            <person name="Sykes S."/>
            <person name="Wortman J."/>
            <person name="Nusbaum C."/>
            <person name="Birren B."/>
        </authorList>
    </citation>
    <scope>NUCLEOTIDE SEQUENCE [LARGE SCALE GENOMIC DNA]</scope>
    <source>
        <strain evidence="2 3">CBS 114405</strain>
    </source>
</reference>
<gene>
    <name evidence="2" type="ORF">A1O7_09728</name>
</gene>
<proteinExistence type="predicted"/>
<protein>
    <submittedName>
        <fullName evidence="2">Uncharacterized protein</fullName>
    </submittedName>
</protein>
<accession>W9W763</accession>
<organism evidence="2 3">
    <name type="scientific">Cladophialophora yegresii CBS 114405</name>
    <dbReference type="NCBI Taxonomy" id="1182544"/>
    <lineage>
        <taxon>Eukaryota</taxon>
        <taxon>Fungi</taxon>
        <taxon>Dikarya</taxon>
        <taxon>Ascomycota</taxon>
        <taxon>Pezizomycotina</taxon>
        <taxon>Eurotiomycetes</taxon>
        <taxon>Chaetothyriomycetidae</taxon>
        <taxon>Chaetothyriales</taxon>
        <taxon>Herpotrichiellaceae</taxon>
        <taxon>Cladophialophora</taxon>
    </lineage>
</organism>
<feature type="compositionally biased region" description="Polar residues" evidence="1">
    <location>
        <begin position="1"/>
        <end position="12"/>
    </location>
</feature>
<dbReference type="EMBL" id="AMGW01000007">
    <property type="protein sequence ID" value="EXJ54389.1"/>
    <property type="molecule type" value="Genomic_DNA"/>
</dbReference>
<sequence length="167" mass="18655">MSSNTDTDTAKPNNANANASLLSRIFRRASKLPDSDAESTTSKDPLVQRQPVKSTSQEEHNVDSSQPMKSTSREEHDSVSELMAKANTMGEDEFKAYLKEHKEEVEAMYRKQGGGIASGDWVSRDWATGESLVFLSLAYLWTRYFRNVGMKTSERANRAELTGLDVI</sequence>
<evidence type="ECO:0000256" key="1">
    <source>
        <dbReference type="SAM" id="MobiDB-lite"/>
    </source>
</evidence>
<dbReference type="RefSeq" id="XP_007761904.1">
    <property type="nucleotide sequence ID" value="XM_007763714.1"/>
</dbReference>
<evidence type="ECO:0000313" key="2">
    <source>
        <dbReference type="EMBL" id="EXJ54389.1"/>
    </source>
</evidence>
<keyword evidence="3" id="KW-1185">Reference proteome</keyword>
<dbReference type="HOGENOM" id="CLU_135727_0_0_1"/>
<dbReference type="AlphaFoldDB" id="W9W763"/>
<evidence type="ECO:0000313" key="3">
    <source>
        <dbReference type="Proteomes" id="UP000019473"/>
    </source>
</evidence>
<dbReference type="Proteomes" id="UP000019473">
    <property type="component" value="Unassembled WGS sequence"/>
</dbReference>
<dbReference type="OrthoDB" id="4157998at2759"/>